<name>A0ABD2AV80_VESSQ</name>
<dbReference type="PANTHER" id="PTHR31965:SF1">
    <property type="entry name" value="TRANSMEMBRANE PROTEIN 42"/>
    <property type="match status" value="1"/>
</dbReference>
<keyword evidence="3" id="KW-1185">Reference proteome</keyword>
<dbReference type="PANTHER" id="PTHR31965">
    <property type="entry name" value="TRANSMEMBRANE PROTEIN 42"/>
    <property type="match status" value="1"/>
</dbReference>
<gene>
    <name evidence="2" type="ORF">V1478_009045</name>
</gene>
<feature type="transmembrane region" description="Helical" evidence="1">
    <location>
        <begin position="93"/>
        <end position="113"/>
    </location>
</feature>
<feature type="transmembrane region" description="Helical" evidence="1">
    <location>
        <begin position="119"/>
        <end position="140"/>
    </location>
</feature>
<feature type="transmembrane region" description="Helical" evidence="1">
    <location>
        <begin position="28"/>
        <end position="47"/>
    </location>
</feature>
<evidence type="ECO:0000313" key="3">
    <source>
        <dbReference type="Proteomes" id="UP001607302"/>
    </source>
</evidence>
<evidence type="ECO:0000313" key="2">
    <source>
        <dbReference type="EMBL" id="KAL2724532.1"/>
    </source>
</evidence>
<keyword evidence="1" id="KW-0812">Transmembrane</keyword>
<dbReference type="Proteomes" id="UP001607302">
    <property type="component" value="Unassembled WGS sequence"/>
</dbReference>
<dbReference type="SUPFAM" id="SSF103481">
    <property type="entry name" value="Multidrug resistance efflux transporter EmrE"/>
    <property type="match status" value="1"/>
</dbReference>
<sequence length="154" mass="16684">MEFVKEKDIDNIHAKQSTTFMEQGKTKIHLAVCSGILATCGSLFGKLAGGAEFVFLKPMLLKVSLLVLMVVTNTIGCTFFVKALNGSESSLPATVASTAMNYVCSAFLGFIIFGESTSLTWWCGASLVILGLILICYTPNKEDSTSQQRKLKQQ</sequence>
<organism evidence="2 3">
    <name type="scientific">Vespula squamosa</name>
    <name type="common">Southern yellow jacket</name>
    <name type="synonym">Wasp</name>
    <dbReference type="NCBI Taxonomy" id="30214"/>
    <lineage>
        <taxon>Eukaryota</taxon>
        <taxon>Metazoa</taxon>
        <taxon>Ecdysozoa</taxon>
        <taxon>Arthropoda</taxon>
        <taxon>Hexapoda</taxon>
        <taxon>Insecta</taxon>
        <taxon>Pterygota</taxon>
        <taxon>Neoptera</taxon>
        <taxon>Endopterygota</taxon>
        <taxon>Hymenoptera</taxon>
        <taxon>Apocrita</taxon>
        <taxon>Aculeata</taxon>
        <taxon>Vespoidea</taxon>
        <taxon>Vespidae</taxon>
        <taxon>Vespinae</taxon>
        <taxon>Vespula</taxon>
    </lineage>
</organism>
<evidence type="ECO:0000256" key="1">
    <source>
        <dbReference type="SAM" id="Phobius"/>
    </source>
</evidence>
<dbReference type="Gene3D" id="1.10.3730.20">
    <property type="match status" value="1"/>
</dbReference>
<dbReference type="InterPro" id="IPR039632">
    <property type="entry name" value="TMEM42"/>
</dbReference>
<protein>
    <submittedName>
        <fullName evidence="2">Transmembrane protein 42-like isoform X5</fullName>
    </submittedName>
</protein>
<accession>A0ABD2AV80</accession>
<comment type="caution">
    <text evidence="2">The sequence shown here is derived from an EMBL/GenBank/DDBJ whole genome shotgun (WGS) entry which is preliminary data.</text>
</comment>
<proteinExistence type="predicted"/>
<dbReference type="EMBL" id="JAUDFV010000139">
    <property type="protein sequence ID" value="KAL2724532.1"/>
    <property type="molecule type" value="Genomic_DNA"/>
</dbReference>
<keyword evidence="1" id="KW-0472">Membrane</keyword>
<dbReference type="AlphaFoldDB" id="A0ABD2AV80"/>
<dbReference type="InterPro" id="IPR037185">
    <property type="entry name" value="EmrE-like"/>
</dbReference>
<keyword evidence="1" id="KW-1133">Transmembrane helix</keyword>
<reference evidence="2 3" key="1">
    <citation type="journal article" date="2024" name="Ann. Entomol. Soc. Am.">
        <title>Genomic analyses of the southern and eastern yellowjacket wasps (Hymenoptera: Vespidae) reveal evolutionary signatures of social life.</title>
        <authorList>
            <person name="Catto M.A."/>
            <person name="Caine P.B."/>
            <person name="Orr S.E."/>
            <person name="Hunt B.G."/>
            <person name="Goodisman M.A.D."/>
        </authorList>
    </citation>
    <scope>NUCLEOTIDE SEQUENCE [LARGE SCALE GENOMIC DNA]</scope>
    <source>
        <strain evidence="2">233</strain>
        <tissue evidence="2">Head and thorax</tissue>
    </source>
</reference>
<feature type="transmembrane region" description="Helical" evidence="1">
    <location>
        <begin position="59"/>
        <end position="81"/>
    </location>
</feature>